<dbReference type="AlphaFoldDB" id="A0A412TUA6"/>
<sequence length="383" mass="43421">MSEVNDPIIQLIEEYLSGEMEDVRREELTAWLDKKEENRLFFERLIQDGTWEQRWRQWEKIDTEAAIRRFDRCTRLDHGKRAYKRWVAAVAVAALLLLAVGFSLRQLMNRTEVAPVLVENILPGSDKAILILANGEKMKLENSDSLQVDLGAGNQLVNKDNQLVYQGEETGELQYNELQIPRGGEYQVKLADGTIVRLNSGSSLRYPVAFGKEKREVVLKGEAYFQVAKGKAPFYVQIGGLTVRVYGTVFNINSHYCDRIQTALVEGKVSILLGGKEFMMNPSQLADFDVSSGTLDIRDADLTPCLAWTKGLFIFNNQTLGQIMSTLSLWYDMEVFFQNPVLEQLHFTGCVRRYEAIDNILKALSESVGVKINKQGKTLTVSY</sequence>
<evidence type="ECO:0000313" key="5">
    <source>
        <dbReference type="Proteomes" id="UP000284243"/>
    </source>
</evidence>
<proteinExistence type="predicted"/>
<evidence type="ECO:0000313" key="4">
    <source>
        <dbReference type="EMBL" id="RGU57457.1"/>
    </source>
</evidence>
<protein>
    <submittedName>
        <fullName evidence="4">DUF4974 domain-containing protein</fullName>
    </submittedName>
</protein>
<feature type="transmembrane region" description="Helical" evidence="1">
    <location>
        <begin position="86"/>
        <end position="104"/>
    </location>
</feature>
<feature type="domain" description="FecR protein" evidence="2">
    <location>
        <begin position="180"/>
        <end position="269"/>
    </location>
</feature>
<dbReference type="InterPro" id="IPR012373">
    <property type="entry name" value="Ferrdict_sens_TM"/>
</dbReference>
<dbReference type="PANTHER" id="PTHR30273:SF2">
    <property type="entry name" value="PROTEIN FECR"/>
    <property type="match status" value="1"/>
</dbReference>
<dbReference type="InterPro" id="IPR006860">
    <property type="entry name" value="FecR"/>
</dbReference>
<keyword evidence="1" id="KW-1133">Transmembrane helix</keyword>
<dbReference type="Gene3D" id="2.60.120.1440">
    <property type="match status" value="1"/>
</dbReference>
<dbReference type="GO" id="GO:0016989">
    <property type="term" value="F:sigma factor antagonist activity"/>
    <property type="evidence" value="ECO:0007669"/>
    <property type="project" value="TreeGrafter"/>
</dbReference>
<dbReference type="PANTHER" id="PTHR30273">
    <property type="entry name" value="PERIPLASMIC SIGNAL SENSOR AND SIGMA FACTOR ACTIVATOR FECR-RELATED"/>
    <property type="match status" value="1"/>
</dbReference>
<dbReference type="EMBL" id="QRYC01000005">
    <property type="protein sequence ID" value="RGU57457.1"/>
    <property type="molecule type" value="Genomic_DNA"/>
</dbReference>
<keyword evidence="1" id="KW-0812">Transmembrane</keyword>
<dbReference type="Proteomes" id="UP000284243">
    <property type="component" value="Unassembled WGS sequence"/>
</dbReference>
<evidence type="ECO:0000256" key="1">
    <source>
        <dbReference type="SAM" id="Phobius"/>
    </source>
</evidence>
<gene>
    <name evidence="4" type="ORF">DWW57_05705</name>
</gene>
<dbReference type="PIRSF" id="PIRSF018266">
    <property type="entry name" value="FecR"/>
    <property type="match status" value="1"/>
</dbReference>
<reference evidence="4 5" key="1">
    <citation type="submission" date="2018-08" db="EMBL/GenBank/DDBJ databases">
        <title>A genome reference for cultivated species of the human gut microbiota.</title>
        <authorList>
            <person name="Zou Y."/>
            <person name="Xue W."/>
            <person name="Luo G."/>
        </authorList>
    </citation>
    <scope>NUCLEOTIDE SEQUENCE [LARGE SCALE GENOMIC DNA]</scope>
    <source>
        <strain evidence="4 5">AF16-14</strain>
    </source>
</reference>
<keyword evidence="1" id="KW-0472">Membrane</keyword>
<name>A0A412TUA6_9BACT</name>
<evidence type="ECO:0000259" key="2">
    <source>
        <dbReference type="Pfam" id="PF04773"/>
    </source>
</evidence>
<dbReference type="Gene3D" id="3.55.50.30">
    <property type="match status" value="1"/>
</dbReference>
<accession>A0A412TUA6</accession>
<comment type="caution">
    <text evidence="4">The sequence shown here is derived from an EMBL/GenBank/DDBJ whole genome shotgun (WGS) entry which is preliminary data.</text>
</comment>
<dbReference type="RefSeq" id="WP_022160150.1">
    <property type="nucleotide sequence ID" value="NZ_CABJFF010000001.1"/>
</dbReference>
<dbReference type="InterPro" id="IPR032508">
    <property type="entry name" value="FecR_C"/>
</dbReference>
<dbReference type="Pfam" id="PF04773">
    <property type="entry name" value="FecR"/>
    <property type="match status" value="1"/>
</dbReference>
<evidence type="ECO:0000259" key="3">
    <source>
        <dbReference type="Pfam" id="PF16344"/>
    </source>
</evidence>
<feature type="domain" description="Protein FecR C-terminal" evidence="3">
    <location>
        <begin position="313"/>
        <end position="381"/>
    </location>
</feature>
<dbReference type="Pfam" id="PF16344">
    <property type="entry name" value="FecR_C"/>
    <property type="match status" value="1"/>
</dbReference>
<organism evidence="4 5">
    <name type="scientific">Odoribacter splanchnicus</name>
    <dbReference type="NCBI Taxonomy" id="28118"/>
    <lineage>
        <taxon>Bacteria</taxon>
        <taxon>Pseudomonadati</taxon>
        <taxon>Bacteroidota</taxon>
        <taxon>Bacteroidia</taxon>
        <taxon>Bacteroidales</taxon>
        <taxon>Odoribacteraceae</taxon>
        <taxon>Odoribacter</taxon>
    </lineage>
</organism>